<dbReference type="OrthoDB" id="148221at2157"/>
<dbReference type="RefSeq" id="WP_211531705.1">
    <property type="nucleotide sequence ID" value="NZ_JWHL01000026.1"/>
</dbReference>
<proteinExistence type="predicted"/>
<comment type="caution">
    <text evidence="2">The sequence shown here is derived from an EMBL/GenBank/DDBJ whole genome shotgun (WGS) entry which is preliminary data.</text>
</comment>
<protein>
    <submittedName>
        <fullName evidence="2">Uncharacterized protein</fullName>
    </submittedName>
</protein>
<evidence type="ECO:0000313" key="3">
    <source>
        <dbReference type="Proteomes" id="UP000730161"/>
    </source>
</evidence>
<keyword evidence="1" id="KW-0812">Transmembrane</keyword>
<sequence length="265" mass="29106">MKGTGSWYRLRHAAGSKEVKGSFILFMVAAIAFSLPFLILFDFTISAVLILSGFTCFIIGLIMLVFYRGDMVLPDVAGMLTPGIQTAFGKTVADIGGEEGAYIIPGNPILQLIPLTGSAIPSANTCSHLKNWRGTKCLEISPPSLPLWHHLRTKYKLIQTEDFDAALASYAESVRYALELADRVEGRLEGDLCSIEITWYKLYEGCALVRQECPDCCTMVPCGVCGLAGIILAEGTNEAWKFDRIMLTPETRSIRIELRRVLASS</sequence>
<keyword evidence="1" id="KW-0472">Membrane</keyword>
<feature type="transmembrane region" description="Helical" evidence="1">
    <location>
        <begin position="21"/>
        <end position="41"/>
    </location>
</feature>
<accession>A0A8J7W7N8</accession>
<evidence type="ECO:0000313" key="2">
    <source>
        <dbReference type="EMBL" id="MBR1369946.1"/>
    </source>
</evidence>
<dbReference type="Proteomes" id="UP000730161">
    <property type="component" value="Unassembled WGS sequence"/>
</dbReference>
<reference evidence="2" key="1">
    <citation type="submission" date="2014-12" db="EMBL/GenBank/DDBJ databases">
        <authorList>
            <person name="Huang H.-H."/>
            <person name="Chen S.-C."/>
            <person name="Lai M.-C."/>
        </authorList>
    </citation>
    <scope>NUCLEOTIDE SEQUENCE</scope>
    <source>
        <strain evidence="2">K1F9705b</strain>
    </source>
</reference>
<keyword evidence="3" id="KW-1185">Reference proteome</keyword>
<organism evidence="2 3">
    <name type="scientific">Methanocalculus chunghsingensis</name>
    <dbReference type="NCBI Taxonomy" id="156457"/>
    <lineage>
        <taxon>Archaea</taxon>
        <taxon>Methanobacteriati</taxon>
        <taxon>Methanobacteriota</taxon>
        <taxon>Stenosarchaea group</taxon>
        <taxon>Methanomicrobia</taxon>
        <taxon>Methanomicrobiales</taxon>
        <taxon>Methanocalculaceae</taxon>
        <taxon>Methanocalculus</taxon>
    </lineage>
</organism>
<feature type="transmembrane region" description="Helical" evidence="1">
    <location>
        <begin position="47"/>
        <end position="67"/>
    </location>
</feature>
<dbReference type="EMBL" id="JWHL01000026">
    <property type="protein sequence ID" value="MBR1369946.1"/>
    <property type="molecule type" value="Genomic_DNA"/>
</dbReference>
<dbReference type="AlphaFoldDB" id="A0A8J7W7N8"/>
<gene>
    <name evidence="2" type="ORF">RJ53_10845</name>
</gene>
<keyword evidence="1" id="KW-1133">Transmembrane helix</keyword>
<evidence type="ECO:0000256" key="1">
    <source>
        <dbReference type="SAM" id="Phobius"/>
    </source>
</evidence>
<name>A0A8J7W7N8_9EURY</name>